<name>A0ABQ4NNG0_9RHOB</name>
<gene>
    <name evidence="8" type="ORF">JANAI62_25040</name>
</gene>
<organism evidence="8 9">
    <name type="scientific">Jannaschia pagri</name>
    <dbReference type="NCBI Taxonomy" id="2829797"/>
    <lineage>
        <taxon>Bacteria</taxon>
        <taxon>Pseudomonadati</taxon>
        <taxon>Pseudomonadota</taxon>
        <taxon>Alphaproteobacteria</taxon>
        <taxon>Rhodobacterales</taxon>
        <taxon>Roseobacteraceae</taxon>
        <taxon>Jannaschia</taxon>
    </lineage>
</organism>
<dbReference type="Pfam" id="PF03631">
    <property type="entry name" value="Virul_fac_BrkB"/>
    <property type="match status" value="1"/>
</dbReference>
<dbReference type="NCBIfam" id="TIGR00765">
    <property type="entry name" value="yihY_not_rbn"/>
    <property type="match status" value="1"/>
</dbReference>
<reference evidence="8 9" key="1">
    <citation type="submission" date="2021-05" db="EMBL/GenBank/DDBJ databases">
        <title>Bacteria Genome sequencing.</title>
        <authorList>
            <person name="Takabe Y."/>
            <person name="Nakajima Y."/>
            <person name="Suzuki S."/>
            <person name="Shiozaki T."/>
        </authorList>
    </citation>
    <scope>NUCLEOTIDE SEQUENCE [LARGE SCALE GENOMIC DNA]</scope>
    <source>
        <strain evidence="8 9">AI_62</strain>
    </source>
</reference>
<dbReference type="Proteomes" id="UP000786693">
    <property type="component" value="Unassembled WGS sequence"/>
</dbReference>
<protein>
    <recommendedName>
        <fullName evidence="10">YihY family inner membrane protein</fullName>
    </recommendedName>
</protein>
<keyword evidence="3 7" id="KW-0812">Transmembrane</keyword>
<sequence length="325" mass="34338">MIDASSTLVPKSIGQTGRGARRPSQIPLRGVFQVAKRVTRRLMDTQLSLISAGVAFFGLLAVFPALSALVALGGVLLTPVEIATQIDPLLATLPPAAAEIISGQLSALAATSNDTLSWTLALGLLIAVFSASRGTLNLMTGLNVAYEERERRNFFVVQIMALMITVVGLIGFVLTLATVAVLPFIAQLVGENSLTAQLILIARWPFLVAVAVFSFGALYKFGPSRRPARWRWVTPGAALAVAVWLGATVGFSWYVSTFGTYAETFGALAGVIVLMLWLFLSSFALLLGALVDAELEAQTAADSTIGPARPIGHRGAVKADTVEGR</sequence>
<feature type="transmembrane region" description="Helical" evidence="7">
    <location>
        <begin position="267"/>
        <end position="291"/>
    </location>
</feature>
<evidence type="ECO:0000256" key="7">
    <source>
        <dbReference type="SAM" id="Phobius"/>
    </source>
</evidence>
<keyword evidence="5 7" id="KW-0472">Membrane</keyword>
<feature type="transmembrane region" description="Helical" evidence="7">
    <location>
        <begin position="115"/>
        <end position="132"/>
    </location>
</feature>
<feature type="transmembrane region" description="Helical" evidence="7">
    <location>
        <begin position="233"/>
        <end position="255"/>
    </location>
</feature>
<dbReference type="RefSeq" id="WP_220749368.1">
    <property type="nucleotide sequence ID" value="NZ_BPFH01000004.1"/>
</dbReference>
<keyword evidence="2" id="KW-1003">Cell membrane</keyword>
<dbReference type="InterPro" id="IPR017039">
    <property type="entry name" value="Virul_fac_BrkB"/>
</dbReference>
<feature type="transmembrane region" description="Helical" evidence="7">
    <location>
        <begin position="47"/>
        <end position="72"/>
    </location>
</feature>
<dbReference type="EMBL" id="BPFH01000004">
    <property type="protein sequence ID" value="GIT95881.1"/>
    <property type="molecule type" value="Genomic_DNA"/>
</dbReference>
<evidence type="ECO:0000313" key="8">
    <source>
        <dbReference type="EMBL" id="GIT95881.1"/>
    </source>
</evidence>
<dbReference type="PANTHER" id="PTHR30213">
    <property type="entry name" value="INNER MEMBRANE PROTEIN YHJD"/>
    <property type="match status" value="1"/>
</dbReference>
<evidence type="ECO:0000256" key="2">
    <source>
        <dbReference type="ARBA" id="ARBA00022475"/>
    </source>
</evidence>
<feature type="region of interest" description="Disordered" evidence="6">
    <location>
        <begin position="1"/>
        <end position="22"/>
    </location>
</feature>
<accession>A0ABQ4NNG0</accession>
<feature type="transmembrane region" description="Helical" evidence="7">
    <location>
        <begin position="153"/>
        <end position="186"/>
    </location>
</feature>
<evidence type="ECO:0000256" key="6">
    <source>
        <dbReference type="SAM" id="MobiDB-lite"/>
    </source>
</evidence>
<proteinExistence type="predicted"/>
<dbReference type="PANTHER" id="PTHR30213:SF0">
    <property type="entry name" value="UPF0761 MEMBRANE PROTEIN YIHY"/>
    <property type="match status" value="1"/>
</dbReference>
<dbReference type="PIRSF" id="PIRSF035875">
    <property type="entry name" value="RNase_BN"/>
    <property type="match status" value="1"/>
</dbReference>
<keyword evidence="4 7" id="KW-1133">Transmembrane helix</keyword>
<evidence type="ECO:0008006" key="10">
    <source>
        <dbReference type="Google" id="ProtNLM"/>
    </source>
</evidence>
<feature type="compositionally biased region" description="Polar residues" evidence="6">
    <location>
        <begin position="1"/>
        <end position="15"/>
    </location>
</feature>
<comment type="caution">
    <text evidence="8">The sequence shown here is derived from an EMBL/GenBank/DDBJ whole genome shotgun (WGS) entry which is preliminary data.</text>
</comment>
<feature type="transmembrane region" description="Helical" evidence="7">
    <location>
        <begin position="198"/>
        <end position="221"/>
    </location>
</feature>
<evidence type="ECO:0000256" key="5">
    <source>
        <dbReference type="ARBA" id="ARBA00023136"/>
    </source>
</evidence>
<evidence type="ECO:0000313" key="9">
    <source>
        <dbReference type="Proteomes" id="UP000786693"/>
    </source>
</evidence>
<comment type="subcellular location">
    <subcellularLocation>
        <location evidence="1">Cell membrane</location>
        <topology evidence="1">Multi-pass membrane protein</topology>
    </subcellularLocation>
</comment>
<evidence type="ECO:0000256" key="3">
    <source>
        <dbReference type="ARBA" id="ARBA00022692"/>
    </source>
</evidence>
<keyword evidence="9" id="KW-1185">Reference proteome</keyword>
<evidence type="ECO:0000256" key="1">
    <source>
        <dbReference type="ARBA" id="ARBA00004651"/>
    </source>
</evidence>
<evidence type="ECO:0000256" key="4">
    <source>
        <dbReference type="ARBA" id="ARBA00022989"/>
    </source>
</evidence>